<comment type="cofactor">
    <cofactor evidence="11">
        <name>Co(2+)</name>
        <dbReference type="ChEBI" id="CHEBI:48828"/>
    </cofactor>
    <cofactor evidence="11">
        <name>Zn(2+)</name>
        <dbReference type="ChEBI" id="CHEBI:29105"/>
    </cofactor>
    <cofactor evidence="11">
        <name>Mn(2+)</name>
        <dbReference type="ChEBI" id="CHEBI:29035"/>
    </cofactor>
    <cofactor evidence="11">
        <name>Fe(2+)</name>
        <dbReference type="ChEBI" id="CHEBI:29033"/>
    </cofactor>
    <text evidence="11">Binds 2 divalent metal cations per subunit. Has a high-affinity and a low affinity metal-binding site. The true nature of the physiological cofactor is under debate. The enzyme is active with cobalt, zinc, manganese or divalent iron ions. Most likely, methionine aminopeptidases function as mononuclear Fe(2+)-metalloproteases under physiological conditions, and the catalytically relevant metal-binding site has been assigned to the histidine-containing high-affinity site.</text>
</comment>
<accession>A0AAW0SEZ2</accession>
<dbReference type="GO" id="GO:0070006">
    <property type="term" value="F:metalloaminopeptidase activity"/>
    <property type="evidence" value="ECO:0007669"/>
    <property type="project" value="UniProtKB-UniRule"/>
</dbReference>
<feature type="compositionally biased region" description="Basic residues" evidence="12">
    <location>
        <begin position="42"/>
        <end position="52"/>
    </location>
</feature>
<dbReference type="InterPro" id="IPR002468">
    <property type="entry name" value="Pept_M24A_MAP2"/>
</dbReference>
<dbReference type="HAMAP" id="MF_03175">
    <property type="entry name" value="MetAP_2_euk"/>
    <property type="match status" value="1"/>
</dbReference>
<evidence type="ECO:0000256" key="3">
    <source>
        <dbReference type="ARBA" id="ARBA00001947"/>
    </source>
</evidence>
<dbReference type="Pfam" id="PF00557">
    <property type="entry name" value="Peptidase_M24"/>
    <property type="match status" value="1"/>
</dbReference>
<dbReference type="EMBL" id="JARAKH010001262">
    <property type="protein sequence ID" value="KAK8373272.1"/>
    <property type="molecule type" value="Genomic_DNA"/>
</dbReference>
<evidence type="ECO:0000313" key="14">
    <source>
        <dbReference type="EMBL" id="KAK8373272.1"/>
    </source>
</evidence>
<dbReference type="PANTHER" id="PTHR45777:SF2">
    <property type="entry name" value="METHIONINE AMINOPEPTIDASE 2"/>
    <property type="match status" value="1"/>
</dbReference>
<dbReference type="InterPro" id="IPR036388">
    <property type="entry name" value="WH-like_DNA-bd_sf"/>
</dbReference>
<evidence type="ECO:0000256" key="2">
    <source>
        <dbReference type="ARBA" id="ARBA00001936"/>
    </source>
</evidence>
<feature type="binding site" evidence="11">
    <location>
        <position position="324"/>
    </location>
    <ligand>
        <name>substrate</name>
    </ligand>
</feature>
<dbReference type="CDD" id="cd01088">
    <property type="entry name" value="MetAP2"/>
    <property type="match status" value="1"/>
</dbReference>
<dbReference type="NCBIfam" id="TIGR00501">
    <property type="entry name" value="met_pdase_II"/>
    <property type="match status" value="1"/>
</dbReference>
<evidence type="ECO:0000313" key="15">
    <source>
        <dbReference type="Proteomes" id="UP001487740"/>
    </source>
</evidence>
<comment type="cofactor">
    <cofactor evidence="3">
        <name>Zn(2+)</name>
        <dbReference type="ChEBI" id="CHEBI:29105"/>
    </cofactor>
</comment>
<feature type="binding site" evidence="11">
    <location>
        <position position="349"/>
    </location>
    <ligand>
        <name>a divalent metal cation</name>
        <dbReference type="ChEBI" id="CHEBI:60240"/>
        <label>2</label>
        <note>catalytic</note>
    </ligand>
</feature>
<dbReference type="GO" id="GO:0004239">
    <property type="term" value="F:initiator methionyl aminopeptidase activity"/>
    <property type="evidence" value="ECO:0007669"/>
    <property type="project" value="UniProtKB-UniRule"/>
</dbReference>
<comment type="caution">
    <text evidence="14">The sequence shown here is derived from an EMBL/GenBank/DDBJ whole genome shotgun (WGS) entry which is preliminary data.</text>
</comment>
<feature type="compositionally biased region" description="Gly residues" evidence="12">
    <location>
        <begin position="117"/>
        <end position="127"/>
    </location>
</feature>
<dbReference type="GO" id="GO:0006508">
    <property type="term" value="P:proteolysis"/>
    <property type="evidence" value="ECO:0007669"/>
    <property type="project" value="UniProtKB-KW"/>
</dbReference>
<feature type="region of interest" description="Disordered" evidence="12">
    <location>
        <begin position="1"/>
        <end position="136"/>
    </location>
</feature>
<evidence type="ECO:0000256" key="12">
    <source>
        <dbReference type="SAM" id="MobiDB-lite"/>
    </source>
</evidence>
<dbReference type="InterPro" id="IPR036005">
    <property type="entry name" value="Creatinase/aminopeptidase-like"/>
</dbReference>
<reference evidence="14 15" key="1">
    <citation type="submission" date="2023-03" db="EMBL/GenBank/DDBJ databases">
        <title>High-quality genome of Scylla paramamosain provides insights in environmental adaptation.</title>
        <authorList>
            <person name="Zhang L."/>
        </authorList>
    </citation>
    <scope>NUCLEOTIDE SEQUENCE [LARGE SCALE GENOMIC DNA]</scope>
    <source>
        <strain evidence="14">LZ_2023a</strain>
        <tissue evidence="14">Muscle</tissue>
    </source>
</reference>
<feature type="compositionally biased region" description="Basic residues" evidence="12">
    <location>
        <begin position="104"/>
        <end position="116"/>
    </location>
</feature>
<evidence type="ECO:0000256" key="5">
    <source>
        <dbReference type="ARBA" id="ARBA00004496"/>
    </source>
</evidence>
<sequence>MAAAVVNNVGEKSEDKHSHGEEDEPERLDQLGDGTAPEEAKKKKKKKKKKKAAGGVSSVNVPDGDADEGATHQNGITAALADTHLDGQEEDEEPLKVEGEGGASKKKKRNKKKKKGGAGGGGGGGGKGELKQTDPPTIPIVDLFPDGNLPEGEICEYKLNQDGRTALNRMTSAEKRALETSYEDMYREIRIGAEVHRTTRQYFQRNVKPGMSMLEICNMIEDTNRKLIKENGLEADYGVHVNGRVIDCAFTLTFDPKYDKLVEAVRAATNTGIKESGIDARLCDIGEAIQETMESYEVTLGGKTYQVKCIRNLNGHSIAPYRIHAGKTVPIVKGGEAEVMEENEVYAIETFGSTGRGHVHDDMETSHYMKNYDVGHVPLRLTKSKHLLNVINNNFGTLAFCRRWLDRLGESKYLMALKDLCEKGIVDPYPPLCDIRGCYTAQFEHTIVLRPTCKEVVTRGDDY</sequence>
<protein>
    <recommendedName>
        <fullName evidence="11">Methionine aminopeptidase 2</fullName>
        <shortName evidence="11">MAP 2</shortName>
        <shortName evidence="11">MetAP 2</shortName>
        <ecNumber evidence="11">3.4.11.18</ecNumber>
    </recommendedName>
    <alternativeName>
        <fullName evidence="11">Peptidase M</fullName>
    </alternativeName>
</protein>
<evidence type="ECO:0000256" key="11">
    <source>
        <dbReference type="HAMAP-Rule" id="MF_03175"/>
    </source>
</evidence>
<evidence type="ECO:0000256" key="10">
    <source>
        <dbReference type="ARBA" id="ARBA00022801"/>
    </source>
</evidence>
<keyword evidence="7 11" id="KW-0963">Cytoplasm</keyword>
<gene>
    <name evidence="14" type="ORF">O3P69_020336</name>
</gene>
<dbReference type="InterPro" id="IPR050247">
    <property type="entry name" value="Met_Aminopeptidase_Type2"/>
</dbReference>
<evidence type="ECO:0000256" key="1">
    <source>
        <dbReference type="ARBA" id="ARBA00000294"/>
    </source>
</evidence>
<feature type="binding site" evidence="11">
    <location>
        <position position="316"/>
    </location>
    <ligand>
        <name>a divalent metal cation</name>
        <dbReference type="ChEBI" id="CHEBI:60240"/>
        <label>2</label>
        <note>catalytic</note>
    </ligand>
</feature>
<keyword evidence="6 11" id="KW-0031">Aminopeptidase</keyword>
<comment type="function">
    <text evidence="11">Cotranslationally removes the N-terminal methionine from nascent proteins. The N-terminal methionine is often cleaved when the second residue in the primary sequence is small and uncharged (Met-Ala-, Cys, Gly, Pro, Ser, Thr, or Val).</text>
</comment>
<feature type="compositionally biased region" description="Basic and acidic residues" evidence="12">
    <location>
        <begin position="11"/>
        <end position="20"/>
    </location>
</feature>
<comment type="similarity">
    <text evidence="11">Belongs to the peptidase M24A family. Methionine aminopeptidase eukaryotic type 2 subfamily.</text>
</comment>
<name>A0AAW0SEZ2_SCYPA</name>
<evidence type="ECO:0000259" key="13">
    <source>
        <dbReference type="Pfam" id="PF00557"/>
    </source>
</evidence>
<comment type="cofactor">
    <cofactor evidence="2">
        <name>Mn(2+)</name>
        <dbReference type="ChEBI" id="CHEBI:29035"/>
    </cofactor>
</comment>
<dbReference type="Proteomes" id="UP001487740">
    <property type="component" value="Unassembled WGS sequence"/>
</dbReference>
<dbReference type="GO" id="GO:0005737">
    <property type="term" value="C:cytoplasm"/>
    <property type="evidence" value="ECO:0007669"/>
    <property type="project" value="UniProtKB-SubCell"/>
</dbReference>
<dbReference type="Gene3D" id="1.10.10.10">
    <property type="entry name" value="Winged helix-like DNA-binding domain superfamily/Winged helix DNA-binding domain"/>
    <property type="match status" value="1"/>
</dbReference>
<dbReference type="Gene3D" id="3.90.230.10">
    <property type="entry name" value="Creatinase/methionine aminopeptidase superfamily"/>
    <property type="match status" value="2"/>
</dbReference>
<evidence type="ECO:0000256" key="7">
    <source>
        <dbReference type="ARBA" id="ARBA00022490"/>
    </source>
</evidence>
<proteinExistence type="inferred from homology"/>
<organism evidence="14 15">
    <name type="scientific">Scylla paramamosain</name>
    <name type="common">Mud crab</name>
    <dbReference type="NCBI Taxonomy" id="85552"/>
    <lineage>
        <taxon>Eukaryota</taxon>
        <taxon>Metazoa</taxon>
        <taxon>Ecdysozoa</taxon>
        <taxon>Arthropoda</taxon>
        <taxon>Crustacea</taxon>
        <taxon>Multicrustacea</taxon>
        <taxon>Malacostraca</taxon>
        <taxon>Eumalacostraca</taxon>
        <taxon>Eucarida</taxon>
        <taxon>Decapoda</taxon>
        <taxon>Pleocyemata</taxon>
        <taxon>Brachyura</taxon>
        <taxon>Eubrachyura</taxon>
        <taxon>Portunoidea</taxon>
        <taxon>Portunidae</taxon>
        <taxon>Portuninae</taxon>
        <taxon>Scylla</taxon>
    </lineage>
</organism>
<keyword evidence="8 11" id="KW-0645">Protease</keyword>
<feature type="binding site" evidence="11">
    <location>
        <position position="444"/>
    </location>
    <ligand>
        <name>a divalent metal cation</name>
        <dbReference type="ChEBI" id="CHEBI:60240"/>
        <label>1</label>
    </ligand>
</feature>
<dbReference type="InterPro" id="IPR000994">
    <property type="entry name" value="Pept_M24"/>
</dbReference>
<keyword evidence="15" id="KW-1185">Reference proteome</keyword>
<dbReference type="FunFam" id="1.10.10.10:FF:000106">
    <property type="entry name" value="Methionine aminopeptidase 2"/>
    <property type="match status" value="1"/>
</dbReference>
<evidence type="ECO:0000256" key="4">
    <source>
        <dbReference type="ARBA" id="ARBA00001954"/>
    </source>
</evidence>
<evidence type="ECO:0000256" key="8">
    <source>
        <dbReference type="ARBA" id="ARBA00022670"/>
    </source>
</evidence>
<feature type="domain" description="Peptidase M24" evidence="13">
    <location>
        <begin position="233"/>
        <end position="350"/>
    </location>
</feature>
<dbReference type="GO" id="GO:0046872">
    <property type="term" value="F:metal ion binding"/>
    <property type="evidence" value="ECO:0007669"/>
    <property type="project" value="UniProtKB-UniRule"/>
</dbReference>
<feature type="binding site" evidence="11">
    <location>
        <position position="236"/>
    </location>
    <ligand>
        <name>a divalent metal cation</name>
        <dbReference type="ChEBI" id="CHEBI:60240"/>
        <label>1</label>
    </ligand>
</feature>
<dbReference type="InterPro" id="IPR036390">
    <property type="entry name" value="WH_DNA-bd_sf"/>
</dbReference>
<dbReference type="SUPFAM" id="SSF46785">
    <property type="entry name" value="Winged helix' DNA-binding domain"/>
    <property type="match status" value="1"/>
</dbReference>
<evidence type="ECO:0000256" key="6">
    <source>
        <dbReference type="ARBA" id="ARBA00022438"/>
    </source>
</evidence>
<evidence type="ECO:0000256" key="9">
    <source>
        <dbReference type="ARBA" id="ARBA00022723"/>
    </source>
</evidence>
<keyword evidence="9 11" id="KW-0479">Metal-binding</keyword>
<dbReference type="SUPFAM" id="SSF55920">
    <property type="entry name" value="Creatinase/aminopeptidase"/>
    <property type="match status" value="1"/>
</dbReference>
<dbReference type="EC" id="3.4.11.18" evidence="11"/>
<comment type="catalytic activity">
    <reaction evidence="1 11">
        <text>Release of N-terminal amino acids, preferentially methionine, from peptides and arylamides.</text>
        <dbReference type="EC" id="3.4.11.18"/>
    </reaction>
</comment>
<comment type="caution">
    <text evidence="11">Lacks conserved residue(s) required for the propagation of feature annotation.</text>
</comment>
<comment type="cofactor">
    <cofactor evidence="4">
        <name>Fe(2+)</name>
        <dbReference type="ChEBI" id="CHEBI:29033"/>
    </cofactor>
</comment>
<feature type="binding site" evidence="11">
    <location>
        <position position="247"/>
    </location>
    <ligand>
        <name>a divalent metal cation</name>
        <dbReference type="ChEBI" id="CHEBI:60240"/>
        <label>2</label>
        <note>catalytic</note>
    </ligand>
</feature>
<feature type="binding site" evidence="11">
    <location>
        <position position="247"/>
    </location>
    <ligand>
        <name>a divalent metal cation</name>
        <dbReference type="ChEBI" id="CHEBI:60240"/>
        <label>1</label>
    </ligand>
</feature>
<dbReference type="AlphaFoldDB" id="A0AAW0SEZ2"/>
<dbReference type="PANTHER" id="PTHR45777">
    <property type="entry name" value="METHIONINE AMINOPEPTIDASE 2"/>
    <property type="match status" value="1"/>
</dbReference>
<keyword evidence="10 11" id="KW-0378">Hydrolase</keyword>
<comment type="subcellular location">
    <subcellularLocation>
        <location evidence="5 11">Cytoplasm</location>
    </subcellularLocation>
</comment>
<feature type="binding site" evidence="11">
    <location>
        <position position="444"/>
    </location>
    <ligand>
        <name>a divalent metal cation</name>
        <dbReference type="ChEBI" id="CHEBI:60240"/>
        <label>2</label>
        <note>catalytic</note>
    </ligand>
</feature>